<dbReference type="EMBL" id="VLNY01000001">
    <property type="protein sequence ID" value="KAA0024913.1"/>
    <property type="molecule type" value="Genomic_DNA"/>
</dbReference>
<dbReference type="Proteomes" id="UP000322244">
    <property type="component" value="Unassembled WGS sequence"/>
</dbReference>
<keyword evidence="3" id="KW-0902">Two-component regulatory system</keyword>
<sequence length="680" mass="73427">MSWLVADICAVQVFLVSTPFVIGNFDVASEPSVPLLVAGSTVIAIGIAESASRSLLTTALTMAIWAYGCSNLAGVENPFTIFNLDYLLVEWALAAAVRRLVVGSARNTDTATAAVNAAHVASEVSDARRRYEREQWALMHDTAASTLLMVGQASALNTARLAEQAKRDIAAIELVPHPDDEGPIDLVPMLRDICTECVTPVQFVGRNELDVDPIIGRAITAATREALNNVDRHSNATVAVVSIEEHAISVKDDGVGFDCASDLSTTRHGIRNSIVGRLRDVHGEATITSEPEMGTDVEMTWTDNATVETSVDHDKSEIDIARILHRYGYGLVTVAVVVALLGTIPMWSGHSPLGWKAELLVAFDIAAAVVAAAAIRRPVPGLALWQLAVICTAPAQQLMIDAGHLTDIEGIKIATTWTLVALTFRSTPRKSLLLLAGGWFLACAVELVRSPTRETAAILGCDIAGIAFVQGIAIIFVVLLRSGWSQWRELAHQYARISALQAINQALQRDYYRRYEELSRSVVPLLRGLADRTLSPCDPGMRARALIDAARLRRLFAQSDSFDHPLLQELRPSIDRAEAEGVNVTFDIAAALPELTDDARCELLAAPMLLLARSRSQARIVVTTGPGSVTLSVVCDCTAEARNAVEGLPNTARFELTTLGELTWIKLHHTLIESTGQLQL</sequence>
<evidence type="ECO:0000313" key="6">
    <source>
        <dbReference type="Proteomes" id="UP000322244"/>
    </source>
</evidence>
<keyword evidence="2" id="KW-0418">Kinase</keyword>
<feature type="transmembrane region" description="Helical" evidence="4">
    <location>
        <begin position="353"/>
        <end position="375"/>
    </location>
</feature>
<evidence type="ECO:0000256" key="2">
    <source>
        <dbReference type="ARBA" id="ARBA00022777"/>
    </source>
</evidence>
<comment type="caution">
    <text evidence="5">The sequence shown here is derived from an EMBL/GenBank/DDBJ whole genome shotgun (WGS) entry which is preliminary data.</text>
</comment>
<accession>A0A5A7SJT3</accession>
<reference evidence="5 6" key="1">
    <citation type="submission" date="2019-07" db="EMBL/GenBank/DDBJ databases">
        <title>Rhodococcus cavernicolus sp. nov., isolated from a cave.</title>
        <authorList>
            <person name="Lee S.D."/>
        </authorList>
    </citation>
    <scope>NUCLEOTIDE SEQUENCE [LARGE SCALE GENOMIC DNA]</scope>
    <source>
        <strain evidence="5 6">C1-24</strain>
    </source>
</reference>
<dbReference type="PANTHER" id="PTHR24421:SF61">
    <property type="entry name" value="OXYGEN SENSOR HISTIDINE KINASE NREB"/>
    <property type="match status" value="1"/>
</dbReference>
<evidence type="ECO:0000313" key="5">
    <source>
        <dbReference type="EMBL" id="KAA0024913.1"/>
    </source>
</evidence>
<dbReference type="GO" id="GO:0000160">
    <property type="term" value="P:phosphorelay signal transduction system"/>
    <property type="evidence" value="ECO:0007669"/>
    <property type="project" value="UniProtKB-KW"/>
</dbReference>
<keyword evidence="1" id="KW-0808">Transferase</keyword>
<keyword evidence="4" id="KW-0812">Transmembrane</keyword>
<evidence type="ECO:0000256" key="4">
    <source>
        <dbReference type="SAM" id="Phobius"/>
    </source>
</evidence>
<dbReference type="GO" id="GO:0016301">
    <property type="term" value="F:kinase activity"/>
    <property type="evidence" value="ECO:0007669"/>
    <property type="project" value="UniProtKB-KW"/>
</dbReference>
<evidence type="ECO:0008006" key="7">
    <source>
        <dbReference type="Google" id="ProtNLM"/>
    </source>
</evidence>
<feature type="transmembrane region" description="Helical" evidence="4">
    <location>
        <begin position="432"/>
        <end position="450"/>
    </location>
</feature>
<dbReference type="OrthoDB" id="5241249at2"/>
<keyword evidence="4" id="KW-1133">Transmembrane helix</keyword>
<dbReference type="InterPro" id="IPR050482">
    <property type="entry name" value="Sensor_HK_TwoCompSys"/>
</dbReference>
<gene>
    <name evidence="5" type="ORF">FOY51_03035</name>
</gene>
<name>A0A5A7SJT3_9NOCA</name>
<evidence type="ECO:0000256" key="1">
    <source>
        <dbReference type="ARBA" id="ARBA00022679"/>
    </source>
</evidence>
<dbReference type="AlphaFoldDB" id="A0A5A7SJT3"/>
<feature type="transmembrane region" description="Helical" evidence="4">
    <location>
        <begin position="456"/>
        <end position="480"/>
    </location>
</feature>
<protein>
    <recommendedName>
        <fullName evidence="7">ATP-binding protein</fullName>
    </recommendedName>
</protein>
<dbReference type="CDD" id="cd16917">
    <property type="entry name" value="HATPase_UhpB-NarQ-NarX-like"/>
    <property type="match status" value="1"/>
</dbReference>
<keyword evidence="6" id="KW-1185">Reference proteome</keyword>
<dbReference type="Gene3D" id="3.30.565.10">
    <property type="entry name" value="Histidine kinase-like ATPase, C-terminal domain"/>
    <property type="match status" value="1"/>
</dbReference>
<proteinExistence type="predicted"/>
<dbReference type="InterPro" id="IPR036890">
    <property type="entry name" value="HATPase_C_sf"/>
</dbReference>
<organism evidence="5 6">
    <name type="scientific">Antrihabitans cavernicola</name>
    <dbReference type="NCBI Taxonomy" id="2495913"/>
    <lineage>
        <taxon>Bacteria</taxon>
        <taxon>Bacillati</taxon>
        <taxon>Actinomycetota</taxon>
        <taxon>Actinomycetes</taxon>
        <taxon>Mycobacteriales</taxon>
        <taxon>Nocardiaceae</taxon>
        <taxon>Antrihabitans</taxon>
    </lineage>
</organism>
<keyword evidence="4" id="KW-0472">Membrane</keyword>
<dbReference type="SUPFAM" id="SSF55874">
    <property type="entry name" value="ATPase domain of HSP90 chaperone/DNA topoisomerase II/histidine kinase"/>
    <property type="match status" value="1"/>
</dbReference>
<dbReference type="RefSeq" id="WP_149428690.1">
    <property type="nucleotide sequence ID" value="NZ_VLNY01000001.1"/>
</dbReference>
<dbReference type="PANTHER" id="PTHR24421">
    <property type="entry name" value="NITRATE/NITRITE SENSOR PROTEIN NARX-RELATED"/>
    <property type="match status" value="1"/>
</dbReference>
<feature type="transmembrane region" description="Helical" evidence="4">
    <location>
        <begin position="327"/>
        <end position="347"/>
    </location>
</feature>
<evidence type="ECO:0000256" key="3">
    <source>
        <dbReference type="ARBA" id="ARBA00023012"/>
    </source>
</evidence>